<dbReference type="AlphaFoldDB" id="A0A2T7NB46"/>
<evidence type="ECO:0000256" key="1">
    <source>
        <dbReference type="SAM" id="MobiDB-lite"/>
    </source>
</evidence>
<dbReference type="EMBL" id="PZQS01000014">
    <property type="protein sequence ID" value="PVD18396.1"/>
    <property type="molecule type" value="Genomic_DNA"/>
</dbReference>
<gene>
    <name evidence="2" type="ORF">C0Q70_20945</name>
</gene>
<keyword evidence="3" id="KW-1185">Reference proteome</keyword>
<dbReference type="PANTHER" id="PTHR10773:SF19">
    <property type="match status" value="1"/>
</dbReference>
<protein>
    <submittedName>
        <fullName evidence="2">Uncharacterized protein</fullName>
    </submittedName>
</protein>
<evidence type="ECO:0000313" key="3">
    <source>
        <dbReference type="Proteomes" id="UP000245119"/>
    </source>
</evidence>
<sequence length="432" mass="49288">MEDRDLFLMSQMSSAWARGTFSVGTVNTSGPDVASSPSHIYGDPGAGVYTDILSPPQMQSQSSITHIAAGEFQTLPPATAHLLQLQPCQPHQQQLFQQCIVQCQDILSDRSETAETSSAFHPKKQTSKISVAEKEDQKKRRKSNPAEWKKVKSKYHRERGEEYITSSGKLKKARSVQPIDCSKCRFRCSEKIPEETRQAIHTLYWNLGSYERQRAFIAQHVEQNEVKPSKSKTSTRREVANSFFLIHNKKEYRVCKAFFTKTLDVGNKVIDYTLKKTESGVYVGKDERGRKDPGNKTKPEDADFVKSHISSFPCADGRYGKKDNKSRKKYLPQDLNVGKMYKMYQEKCEELGKKPVSVSVYRNIFKKDFNLTFSKPRKEHCANCNCGNQRKKRMKESDKTSKITTCPVHPQQELCSVYSHQQSIHQGPFCSL</sequence>
<accession>A0A2T7NB46</accession>
<dbReference type="PANTHER" id="PTHR10773">
    <property type="entry name" value="DNA-DIRECTED RNA POLYMERASES I, II, AND III SUBUNIT RPABC2"/>
    <property type="match status" value="1"/>
</dbReference>
<dbReference type="Proteomes" id="UP000245119">
    <property type="component" value="Linkage Group LG14"/>
</dbReference>
<feature type="region of interest" description="Disordered" evidence="1">
    <location>
        <begin position="114"/>
        <end position="153"/>
    </location>
</feature>
<name>A0A2T7NB46_POMCA</name>
<proteinExistence type="predicted"/>
<comment type="caution">
    <text evidence="2">The sequence shown here is derived from an EMBL/GenBank/DDBJ whole genome shotgun (WGS) entry which is preliminary data.</text>
</comment>
<reference evidence="2 3" key="1">
    <citation type="submission" date="2018-04" db="EMBL/GenBank/DDBJ databases">
        <title>The genome of golden apple snail Pomacea canaliculata provides insight into stress tolerance and invasive adaptation.</title>
        <authorList>
            <person name="Liu C."/>
            <person name="Liu B."/>
            <person name="Ren Y."/>
            <person name="Zhang Y."/>
            <person name="Wang H."/>
            <person name="Li S."/>
            <person name="Jiang F."/>
            <person name="Yin L."/>
            <person name="Zhang G."/>
            <person name="Qian W."/>
            <person name="Fan W."/>
        </authorList>
    </citation>
    <scope>NUCLEOTIDE SEQUENCE [LARGE SCALE GENOMIC DNA]</scope>
    <source>
        <strain evidence="2">SZHN2017</strain>
        <tissue evidence="2">Muscle</tissue>
    </source>
</reference>
<dbReference type="OrthoDB" id="6161632at2759"/>
<organism evidence="2 3">
    <name type="scientific">Pomacea canaliculata</name>
    <name type="common">Golden apple snail</name>
    <dbReference type="NCBI Taxonomy" id="400727"/>
    <lineage>
        <taxon>Eukaryota</taxon>
        <taxon>Metazoa</taxon>
        <taxon>Spiralia</taxon>
        <taxon>Lophotrochozoa</taxon>
        <taxon>Mollusca</taxon>
        <taxon>Gastropoda</taxon>
        <taxon>Caenogastropoda</taxon>
        <taxon>Architaenioglossa</taxon>
        <taxon>Ampullarioidea</taxon>
        <taxon>Ampullariidae</taxon>
        <taxon>Pomacea</taxon>
    </lineage>
</organism>
<evidence type="ECO:0000313" key="2">
    <source>
        <dbReference type="EMBL" id="PVD18396.1"/>
    </source>
</evidence>